<dbReference type="InterPro" id="IPR000182">
    <property type="entry name" value="GNAT_dom"/>
</dbReference>
<organism evidence="2 3">
    <name type="scientific">Tenacibaculum platacis</name>
    <dbReference type="NCBI Taxonomy" id="3137852"/>
    <lineage>
        <taxon>Bacteria</taxon>
        <taxon>Pseudomonadati</taxon>
        <taxon>Bacteroidota</taxon>
        <taxon>Flavobacteriia</taxon>
        <taxon>Flavobacteriales</taxon>
        <taxon>Flavobacteriaceae</taxon>
        <taxon>Tenacibaculum</taxon>
    </lineage>
</organism>
<dbReference type="SUPFAM" id="SSF55729">
    <property type="entry name" value="Acyl-CoA N-acyltransferases (Nat)"/>
    <property type="match status" value="1"/>
</dbReference>
<keyword evidence="3" id="KW-1185">Reference proteome</keyword>
<sequence length="176" mass="20100">MLIFTQTSTETELHQILELQQQNLPKGLSDEEKKQEGFVTVEHDFETLFKMHEIHPHIIAKYNDKVVGYALSMSTVFKDSIPVLIPMFTELEKLSIDQNFIIMGQVCVDKKHRGKGIFRGLYEKMSAVFTGKYSSIVTEIDAKNIRSVNAHNAIGFTTISEYPAHNQVWKIVALEI</sequence>
<dbReference type="Gene3D" id="3.40.630.30">
    <property type="match status" value="1"/>
</dbReference>
<reference evidence="2 3" key="1">
    <citation type="submission" date="2024-05" db="EMBL/GenBank/DDBJ databases">
        <authorList>
            <person name="Duchaud E."/>
        </authorList>
    </citation>
    <scope>NUCLEOTIDE SEQUENCE [LARGE SCALE GENOMIC DNA]</scope>
    <source>
        <strain evidence="2">Ena-SAMPLE-TAB-13-05-2024-13:56:06:370-140302</strain>
    </source>
</reference>
<accession>A0ABP1EHE2</accession>
<comment type="caution">
    <text evidence="2">The sequence shown here is derived from an EMBL/GenBank/DDBJ whole genome shotgun (WGS) entry which is preliminary data.</text>
</comment>
<dbReference type="RefSeq" id="WP_348710550.1">
    <property type="nucleotide sequence ID" value="NZ_CAXIXY010000003.1"/>
</dbReference>
<evidence type="ECO:0000313" key="2">
    <source>
        <dbReference type="EMBL" id="CAL2079293.1"/>
    </source>
</evidence>
<dbReference type="Pfam" id="PF00583">
    <property type="entry name" value="Acetyltransf_1"/>
    <property type="match status" value="1"/>
</dbReference>
<proteinExistence type="predicted"/>
<evidence type="ECO:0000313" key="3">
    <source>
        <dbReference type="Proteomes" id="UP001497416"/>
    </source>
</evidence>
<gene>
    <name evidence="2" type="ORF">T190607A01A_10839</name>
</gene>
<feature type="domain" description="N-acetyltransferase" evidence="1">
    <location>
        <begin position="3"/>
        <end position="175"/>
    </location>
</feature>
<dbReference type="Proteomes" id="UP001497416">
    <property type="component" value="Unassembled WGS sequence"/>
</dbReference>
<dbReference type="PROSITE" id="PS51186">
    <property type="entry name" value="GNAT"/>
    <property type="match status" value="1"/>
</dbReference>
<dbReference type="EMBL" id="CAXIXY010000003">
    <property type="protein sequence ID" value="CAL2079293.1"/>
    <property type="molecule type" value="Genomic_DNA"/>
</dbReference>
<protein>
    <submittedName>
        <fullName evidence="2">GNAT family N-acetyltransferase</fullName>
    </submittedName>
</protein>
<evidence type="ECO:0000259" key="1">
    <source>
        <dbReference type="PROSITE" id="PS51186"/>
    </source>
</evidence>
<name>A0ABP1EHE2_9FLAO</name>
<dbReference type="InterPro" id="IPR016181">
    <property type="entry name" value="Acyl_CoA_acyltransferase"/>
</dbReference>